<reference evidence="1 2" key="1">
    <citation type="submission" date="2016-12" db="EMBL/GenBank/DDBJ databases">
        <title>Thioflexothrix psekupsii D3 genome sequencing and assembly.</title>
        <authorList>
            <person name="Fomenkov A."/>
            <person name="Vincze T."/>
            <person name="Grabovich M."/>
            <person name="Anton B.P."/>
            <person name="Dubinina G."/>
            <person name="Orlova M."/>
            <person name="Belousova E."/>
            <person name="Roberts R.J."/>
        </authorList>
    </citation>
    <scope>NUCLEOTIDE SEQUENCE [LARGE SCALE GENOMIC DNA]</scope>
    <source>
        <strain evidence="1">D3</strain>
    </source>
</reference>
<dbReference type="SUPFAM" id="SSF52833">
    <property type="entry name" value="Thioredoxin-like"/>
    <property type="match status" value="1"/>
</dbReference>
<organism evidence="1 2">
    <name type="scientific">Thioflexithrix psekupsensis</name>
    <dbReference type="NCBI Taxonomy" id="1570016"/>
    <lineage>
        <taxon>Bacteria</taxon>
        <taxon>Pseudomonadati</taxon>
        <taxon>Pseudomonadota</taxon>
        <taxon>Gammaproteobacteria</taxon>
        <taxon>Thiotrichales</taxon>
        <taxon>Thioflexithrix</taxon>
    </lineage>
</organism>
<sequence length="107" mass="11854">MPRPQKHVFICNQARPAGHPRGSCAEKDCKAVTDEFFRQWQARNAFGQVSVTYSGCLGPCSIGPSVLVYPENVMYGNVTVDDVSEIFEKHLLGGEIVTRLQAPTDVW</sequence>
<dbReference type="Gene3D" id="3.40.30.10">
    <property type="entry name" value="Glutaredoxin"/>
    <property type="match status" value="1"/>
</dbReference>
<protein>
    <submittedName>
        <fullName evidence="1">Ferredoxin</fullName>
    </submittedName>
</protein>
<dbReference type="AlphaFoldDB" id="A0A251XAY6"/>
<proteinExistence type="predicted"/>
<dbReference type="OrthoDB" id="9800597at2"/>
<name>A0A251XAY6_9GAMM</name>
<dbReference type="RefSeq" id="WP_086486921.1">
    <property type="nucleotide sequence ID" value="NZ_MSLT01000006.1"/>
</dbReference>
<gene>
    <name evidence="1" type="ORF">TPSD3_02010</name>
</gene>
<dbReference type="InterPro" id="IPR036249">
    <property type="entry name" value="Thioredoxin-like_sf"/>
</dbReference>
<dbReference type="CDD" id="cd02980">
    <property type="entry name" value="TRX_Fd_family"/>
    <property type="match status" value="1"/>
</dbReference>
<comment type="caution">
    <text evidence="1">The sequence shown here is derived from an EMBL/GenBank/DDBJ whole genome shotgun (WGS) entry which is preliminary data.</text>
</comment>
<dbReference type="EMBL" id="MSLT01000006">
    <property type="protein sequence ID" value="OUD15327.1"/>
    <property type="molecule type" value="Genomic_DNA"/>
</dbReference>
<accession>A0A251XAY6</accession>
<evidence type="ECO:0000313" key="2">
    <source>
        <dbReference type="Proteomes" id="UP000194798"/>
    </source>
</evidence>
<dbReference type="Proteomes" id="UP000194798">
    <property type="component" value="Unassembled WGS sequence"/>
</dbReference>
<keyword evidence="2" id="KW-1185">Reference proteome</keyword>
<evidence type="ECO:0000313" key="1">
    <source>
        <dbReference type="EMBL" id="OUD15327.1"/>
    </source>
</evidence>